<dbReference type="STRING" id="1697053.AKN87_11890"/>
<evidence type="ECO:0000256" key="2">
    <source>
        <dbReference type="HAMAP-Rule" id="MF_00048"/>
    </source>
</evidence>
<proteinExistence type="inferred from homology"/>
<evidence type="ECO:0000256" key="1">
    <source>
        <dbReference type="ARBA" id="ARBA00006738"/>
    </source>
</evidence>
<reference evidence="3 4" key="1">
    <citation type="journal article" date="2015" name="Genome Announc.">
        <title>Genome Sequences of Oblitimonas alkaliphila gen. nov. sp. nov. (Proposed), a Novel Bacterium of the Pseudomonadaceae Family.</title>
        <authorList>
            <person name="Lauer A.C."/>
            <person name="Nicholson A.C."/>
            <person name="Humrighouse B.W."/>
            <person name="Emery B."/>
            <person name="Drobish A."/>
            <person name="Juieng P."/>
            <person name="Loparev V."/>
            <person name="McQuiston J.R."/>
        </authorList>
    </citation>
    <scope>NUCLEOTIDE SEQUENCE [LARGE SCALE GENOMIC DNA]</scope>
    <source>
        <strain evidence="3 4">E5571</strain>
    </source>
</reference>
<dbReference type="Proteomes" id="UP000063953">
    <property type="component" value="Chromosome"/>
</dbReference>
<comment type="similarity">
    <text evidence="1 2">Belongs to the UPF0102 family.</text>
</comment>
<dbReference type="KEGG" id="pbb:AKN87_11890"/>
<dbReference type="InterPro" id="IPR011856">
    <property type="entry name" value="tRNA_endonuc-like_dom_sf"/>
</dbReference>
<accession>A0A0K1XFU9</accession>
<dbReference type="HAMAP" id="MF_00048">
    <property type="entry name" value="UPF0102"/>
    <property type="match status" value="1"/>
</dbReference>
<sequence length="123" mass="14269">MQPPNTRQLGQHYEVLAAQYLQRAGLALLQTNWSCRYGEIDLICGQDNLLIFVEVRFRRHHQWGGALESITALKQQKLTRSAQAFLQQHPHYQHLACRFDAVFISKMPDNSLDFNWIENAFGV</sequence>
<dbReference type="NCBIfam" id="TIGR00252">
    <property type="entry name" value="YraN family protein"/>
    <property type="match status" value="1"/>
</dbReference>
<name>A0A0K1XFU9_9GAMM</name>
<evidence type="ECO:0000313" key="3">
    <source>
        <dbReference type="EMBL" id="AKX60114.1"/>
    </source>
</evidence>
<dbReference type="InterPro" id="IPR003509">
    <property type="entry name" value="UPF0102_YraN-like"/>
</dbReference>
<dbReference type="PATRIC" id="fig|1697052.3.peg.1013"/>
<dbReference type="RefSeq" id="WP_053101414.1">
    <property type="nucleotide sequence ID" value="NZ_CP012358.1"/>
</dbReference>
<gene>
    <name evidence="3" type="ORF">AKN88_09370</name>
</gene>
<dbReference type="Pfam" id="PF02021">
    <property type="entry name" value="UPF0102"/>
    <property type="match status" value="1"/>
</dbReference>
<evidence type="ECO:0000313" key="4">
    <source>
        <dbReference type="Proteomes" id="UP000063953"/>
    </source>
</evidence>
<dbReference type="InterPro" id="IPR011335">
    <property type="entry name" value="Restrct_endonuc-II-like"/>
</dbReference>
<dbReference type="NCBIfam" id="NF009150">
    <property type="entry name" value="PRK12497.1-3"/>
    <property type="match status" value="1"/>
</dbReference>
<dbReference type="OrthoDB" id="9794876at2"/>
<dbReference type="Gene3D" id="3.40.1350.10">
    <property type="match status" value="1"/>
</dbReference>
<dbReference type="PANTHER" id="PTHR34039">
    <property type="entry name" value="UPF0102 PROTEIN YRAN"/>
    <property type="match status" value="1"/>
</dbReference>
<protein>
    <recommendedName>
        <fullName evidence="2">UPF0102 protein AKN88_09370</fullName>
    </recommendedName>
</protein>
<dbReference type="SUPFAM" id="SSF52980">
    <property type="entry name" value="Restriction endonuclease-like"/>
    <property type="match status" value="1"/>
</dbReference>
<dbReference type="GeneID" id="93984974"/>
<dbReference type="AlphaFoldDB" id="A0A0K1XFU9"/>
<keyword evidence="4" id="KW-1185">Reference proteome</keyword>
<dbReference type="PANTHER" id="PTHR34039:SF1">
    <property type="entry name" value="UPF0102 PROTEIN YRAN"/>
    <property type="match status" value="1"/>
</dbReference>
<dbReference type="EMBL" id="CP012365">
    <property type="protein sequence ID" value="AKX60114.1"/>
    <property type="molecule type" value="Genomic_DNA"/>
</dbReference>
<organism evidence="3 4">
    <name type="scientific">Thiopseudomonas alkaliphila</name>
    <dbReference type="NCBI Taxonomy" id="1697053"/>
    <lineage>
        <taxon>Bacteria</taxon>
        <taxon>Pseudomonadati</taxon>
        <taxon>Pseudomonadota</taxon>
        <taxon>Gammaproteobacteria</taxon>
        <taxon>Pseudomonadales</taxon>
        <taxon>Pseudomonadaceae</taxon>
        <taxon>Thiopseudomonas</taxon>
    </lineage>
</organism>
<dbReference type="GO" id="GO:0003676">
    <property type="term" value="F:nucleic acid binding"/>
    <property type="evidence" value="ECO:0007669"/>
    <property type="project" value="InterPro"/>
</dbReference>